<dbReference type="AlphaFoldDB" id="A0A165VM70"/>
<reference evidence="1 2" key="1">
    <citation type="journal article" date="2016" name="Mol. Biol. Evol.">
        <title>Comparative Genomics of Early-Diverging Mushroom-Forming Fungi Provides Insights into the Origins of Lignocellulose Decay Capabilities.</title>
        <authorList>
            <person name="Nagy L.G."/>
            <person name="Riley R."/>
            <person name="Tritt A."/>
            <person name="Adam C."/>
            <person name="Daum C."/>
            <person name="Floudas D."/>
            <person name="Sun H."/>
            <person name="Yadav J.S."/>
            <person name="Pangilinan J."/>
            <person name="Larsson K.H."/>
            <person name="Matsuura K."/>
            <person name="Barry K."/>
            <person name="Labutti K."/>
            <person name="Kuo R."/>
            <person name="Ohm R.A."/>
            <person name="Bhattacharya S.S."/>
            <person name="Shirouzu T."/>
            <person name="Yoshinaga Y."/>
            <person name="Martin F.M."/>
            <person name="Grigoriev I.V."/>
            <person name="Hibbett D.S."/>
        </authorList>
    </citation>
    <scope>NUCLEOTIDE SEQUENCE [LARGE SCALE GENOMIC DNA]</scope>
    <source>
        <strain evidence="1 2">HHB14362 ss-1</strain>
    </source>
</reference>
<dbReference type="EMBL" id="KV425553">
    <property type="protein sequence ID" value="KZT29880.1"/>
    <property type="molecule type" value="Genomic_DNA"/>
</dbReference>
<evidence type="ECO:0000313" key="1">
    <source>
        <dbReference type="EMBL" id="KZT29880.1"/>
    </source>
</evidence>
<protein>
    <submittedName>
        <fullName evidence="1">Uncharacterized protein</fullName>
    </submittedName>
</protein>
<dbReference type="InParanoid" id="A0A165VM70"/>
<sequence>MSSLVQCLHVSVLNLWPAQNQSLHLAPPHSSWSNTFQGTIPPQPKRLVNVNSRIVTINLKSCRSARLGLSKTVAKHARTCIQHQSQEEDSVKHIDANMEIIMGAEPNFRHCAYVHSK</sequence>
<gene>
    <name evidence="1" type="ORF">NEOLEDRAFT_483557</name>
</gene>
<evidence type="ECO:0000313" key="2">
    <source>
        <dbReference type="Proteomes" id="UP000076761"/>
    </source>
</evidence>
<keyword evidence="2" id="KW-1185">Reference proteome</keyword>
<name>A0A165VM70_9AGAM</name>
<dbReference type="Proteomes" id="UP000076761">
    <property type="component" value="Unassembled WGS sequence"/>
</dbReference>
<organism evidence="1 2">
    <name type="scientific">Neolentinus lepideus HHB14362 ss-1</name>
    <dbReference type="NCBI Taxonomy" id="1314782"/>
    <lineage>
        <taxon>Eukaryota</taxon>
        <taxon>Fungi</taxon>
        <taxon>Dikarya</taxon>
        <taxon>Basidiomycota</taxon>
        <taxon>Agaricomycotina</taxon>
        <taxon>Agaricomycetes</taxon>
        <taxon>Gloeophyllales</taxon>
        <taxon>Gloeophyllaceae</taxon>
        <taxon>Neolentinus</taxon>
    </lineage>
</organism>
<accession>A0A165VM70</accession>
<proteinExistence type="predicted"/>